<accession>A0A2W2AQI3</accession>
<organism evidence="1 2">
    <name type="scientific">Aestuariivirga litoralis</name>
    <dbReference type="NCBI Taxonomy" id="2650924"/>
    <lineage>
        <taxon>Bacteria</taxon>
        <taxon>Pseudomonadati</taxon>
        <taxon>Pseudomonadota</taxon>
        <taxon>Alphaproteobacteria</taxon>
        <taxon>Hyphomicrobiales</taxon>
        <taxon>Aestuariivirgaceae</taxon>
        <taxon>Aestuariivirga</taxon>
    </lineage>
</organism>
<dbReference type="InterPro" id="IPR014710">
    <property type="entry name" value="RmlC-like_jellyroll"/>
</dbReference>
<dbReference type="SUPFAM" id="SSF51182">
    <property type="entry name" value="RmlC-like cupins"/>
    <property type="match status" value="1"/>
</dbReference>
<evidence type="ECO:0000313" key="1">
    <source>
        <dbReference type="EMBL" id="PZF77651.1"/>
    </source>
</evidence>
<dbReference type="CDD" id="cd06982">
    <property type="entry name" value="cupin_BauB-like"/>
    <property type="match status" value="1"/>
</dbReference>
<dbReference type="InterPro" id="IPR011051">
    <property type="entry name" value="RmlC_Cupin_sf"/>
</dbReference>
<dbReference type="Proteomes" id="UP000248795">
    <property type="component" value="Unassembled WGS sequence"/>
</dbReference>
<proteinExistence type="predicted"/>
<dbReference type="RefSeq" id="WP_111196398.1">
    <property type="nucleotide sequence ID" value="NZ_QKVK01000002.1"/>
</dbReference>
<comment type="caution">
    <text evidence="1">The sequence shown here is derived from an EMBL/GenBank/DDBJ whole genome shotgun (WGS) entry which is preliminary data.</text>
</comment>
<gene>
    <name evidence="1" type="ORF">DK847_04220</name>
</gene>
<keyword evidence="2" id="KW-1185">Reference proteome</keyword>
<dbReference type="Gene3D" id="2.60.120.10">
    <property type="entry name" value="Jelly Rolls"/>
    <property type="match status" value="1"/>
</dbReference>
<sequence length="97" mass="10824">MSDHSHGSAKSTVFVENDRVIVTEWRFAPGANTGWHKHGHDYVVVPLMDGKVRLETPTGPAHAEMKAGVPYFRHAGVEHDVINANDTEYAFIEIEIK</sequence>
<name>A0A2W2AQI3_9HYPH</name>
<protein>
    <submittedName>
        <fullName evidence="1">Cupin</fullName>
    </submittedName>
</protein>
<evidence type="ECO:0000313" key="2">
    <source>
        <dbReference type="Proteomes" id="UP000248795"/>
    </source>
</evidence>
<dbReference type="AlphaFoldDB" id="A0A2W2AQI3"/>
<dbReference type="EMBL" id="QKVK01000002">
    <property type="protein sequence ID" value="PZF77651.1"/>
    <property type="molecule type" value="Genomic_DNA"/>
</dbReference>
<reference evidence="2" key="1">
    <citation type="submission" date="2018-06" db="EMBL/GenBank/DDBJ databases">
        <title>Aestuariibacter litoralis strain KCTC 52945T.</title>
        <authorList>
            <person name="Li X."/>
            <person name="Salam N."/>
            <person name="Li J.-L."/>
            <person name="Chen Y.-M."/>
            <person name="Yang Z.-W."/>
            <person name="Zhang L.-Y."/>
            <person name="Han M.-X."/>
            <person name="Xiao M."/>
            <person name="Li W.-J."/>
        </authorList>
    </citation>
    <scope>NUCLEOTIDE SEQUENCE [LARGE SCALE GENOMIC DNA]</scope>
    <source>
        <strain evidence="2">KCTC 52945</strain>
    </source>
</reference>